<comment type="caution">
    <text evidence="1">The sequence shown here is derived from an EMBL/GenBank/DDBJ whole genome shotgun (WGS) entry which is preliminary data.</text>
</comment>
<name>A0AAE0DVR8_9ROSI</name>
<protein>
    <submittedName>
        <fullName evidence="1">Uncharacterized protein</fullName>
    </submittedName>
</protein>
<accession>A0AAE0DVR8</accession>
<organism evidence="1 2">
    <name type="scientific">Dipteronia sinensis</name>
    <dbReference type="NCBI Taxonomy" id="43782"/>
    <lineage>
        <taxon>Eukaryota</taxon>
        <taxon>Viridiplantae</taxon>
        <taxon>Streptophyta</taxon>
        <taxon>Embryophyta</taxon>
        <taxon>Tracheophyta</taxon>
        <taxon>Spermatophyta</taxon>
        <taxon>Magnoliopsida</taxon>
        <taxon>eudicotyledons</taxon>
        <taxon>Gunneridae</taxon>
        <taxon>Pentapetalae</taxon>
        <taxon>rosids</taxon>
        <taxon>malvids</taxon>
        <taxon>Sapindales</taxon>
        <taxon>Sapindaceae</taxon>
        <taxon>Hippocastanoideae</taxon>
        <taxon>Acereae</taxon>
        <taxon>Dipteronia</taxon>
    </lineage>
</organism>
<dbReference type="Proteomes" id="UP001281410">
    <property type="component" value="Unassembled WGS sequence"/>
</dbReference>
<proteinExistence type="predicted"/>
<evidence type="ECO:0000313" key="2">
    <source>
        <dbReference type="Proteomes" id="UP001281410"/>
    </source>
</evidence>
<dbReference type="EMBL" id="JANJYJ010000009">
    <property type="protein sequence ID" value="KAK3190285.1"/>
    <property type="molecule type" value="Genomic_DNA"/>
</dbReference>
<dbReference type="AlphaFoldDB" id="A0AAE0DVR8"/>
<evidence type="ECO:0000313" key="1">
    <source>
        <dbReference type="EMBL" id="KAK3190285.1"/>
    </source>
</evidence>
<reference evidence="1" key="1">
    <citation type="journal article" date="2023" name="Plant J.">
        <title>Genome sequences and population genomics provide insights into the demographic history, inbreeding, and mutation load of two 'living fossil' tree species of Dipteronia.</title>
        <authorList>
            <person name="Feng Y."/>
            <person name="Comes H.P."/>
            <person name="Chen J."/>
            <person name="Zhu S."/>
            <person name="Lu R."/>
            <person name="Zhang X."/>
            <person name="Li P."/>
            <person name="Qiu J."/>
            <person name="Olsen K.M."/>
            <person name="Qiu Y."/>
        </authorList>
    </citation>
    <scope>NUCLEOTIDE SEQUENCE</scope>
    <source>
        <strain evidence="1">NBL</strain>
    </source>
</reference>
<keyword evidence="2" id="KW-1185">Reference proteome</keyword>
<sequence>MGASGLNDDLGAHGSYSDLDSRVTVLRQLSRQQKNTSTVSLESRGGSKGRSLTLEEATDAIHFCSSIVQDLAYQVATIAMEKENEEPIM</sequence>
<gene>
    <name evidence="1" type="ORF">Dsin_029846</name>
</gene>